<sequence>MMRPGLLSNLIACDGLGKYISLSDTVARDQCCYLNEQNSTACRRIFAPNTGLFDSACLGNPETCRLYDRCRSAESLYTSAEQNNQVGNGSLLLARYKACANLPIIASFSSQGLLNSTIEQVVQKHLRYGPNESEFEASQEEITLAVTDCLSATCSSARDNSDCYSTACSPVKLITNNTIPNIWGINECLNNVCNAGTGALPWADADIVGVGVFSSYVMQCALVVILWAGLALFSWHHARKGQPNRPPAKPDLLLPSQEPPSQEPPSHPPTTDPPINRHFTAWISLLLECHKAQCYFGGTLMIAAIASNLSTADFVTTFLVTPLATNSILPIIFSYLLLIYHGASSPAITVLTTVVYALSSLVYWTLYMHLQLTPGMTRGDMYKRYRLKISAVAQCGQYSGLAVCPVVDTDSGEFAEGIAARTALRVLTPLVWTWSTFVLVVVVLGPVGARLLLRARARRAAGEKARPEGRGGLEGRVRMVLGPWLRVGFWGATLVFLAGVGMQFSVLATAIRLDMVDARGWSFGQVVAVTVWIPPLLEYVCGEISW</sequence>
<organism evidence="1 2">
    <name type="scientific">Chaetomium tenue</name>
    <dbReference type="NCBI Taxonomy" id="1854479"/>
    <lineage>
        <taxon>Eukaryota</taxon>
        <taxon>Fungi</taxon>
        <taxon>Dikarya</taxon>
        <taxon>Ascomycota</taxon>
        <taxon>Pezizomycotina</taxon>
        <taxon>Sordariomycetes</taxon>
        <taxon>Sordariomycetidae</taxon>
        <taxon>Sordariales</taxon>
        <taxon>Chaetomiaceae</taxon>
        <taxon>Chaetomium</taxon>
    </lineage>
</organism>
<keyword evidence="2" id="KW-1185">Reference proteome</keyword>
<protein>
    <submittedName>
        <fullName evidence="1">Uncharacterized protein</fullName>
    </submittedName>
</protein>
<proteinExistence type="predicted"/>
<dbReference type="Proteomes" id="UP000724584">
    <property type="component" value="Unassembled WGS sequence"/>
</dbReference>
<reference evidence="1 2" key="1">
    <citation type="journal article" date="2021" name="Nat. Commun.">
        <title>Genetic determinants of endophytism in the Arabidopsis root mycobiome.</title>
        <authorList>
            <person name="Mesny F."/>
            <person name="Miyauchi S."/>
            <person name="Thiergart T."/>
            <person name="Pickel B."/>
            <person name="Atanasova L."/>
            <person name="Karlsson M."/>
            <person name="Huettel B."/>
            <person name="Barry K.W."/>
            <person name="Haridas S."/>
            <person name="Chen C."/>
            <person name="Bauer D."/>
            <person name="Andreopoulos W."/>
            <person name="Pangilinan J."/>
            <person name="LaButti K."/>
            <person name="Riley R."/>
            <person name="Lipzen A."/>
            <person name="Clum A."/>
            <person name="Drula E."/>
            <person name="Henrissat B."/>
            <person name="Kohler A."/>
            <person name="Grigoriev I.V."/>
            <person name="Martin F.M."/>
            <person name="Hacquard S."/>
        </authorList>
    </citation>
    <scope>NUCLEOTIDE SEQUENCE [LARGE SCALE GENOMIC DNA]</scope>
    <source>
        <strain evidence="1 2">MPI-SDFR-AT-0079</strain>
    </source>
</reference>
<evidence type="ECO:0000313" key="1">
    <source>
        <dbReference type="EMBL" id="KAH6637113.1"/>
    </source>
</evidence>
<gene>
    <name evidence="1" type="ORF">F5144DRAFT_207058</name>
</gene>
<comment type="caution">
    <text evidence="1">The sequence shown here is derived from an EMBL/GenBank/DDBJ whole genome shotgun (WGS) entry which is preliminary data.</text>
</comment>
<evidence type="ECO:0000313" key="2">
    <source>
        <dbReference type="Proteomes" id="UP000724584"/>
    </source>
</evidence>
<name>A0ACB7PDF4_9PEZI</name>
<accession>A0ACB7PDF4</accession>
<dbReference type="EMBL" id="JAGIZQ010000003">
    <property type="protein sequence ID" value="KAH6637113.1"/>
    <property type="molecule type" value="Genomic_DNA"/>
</dbReference>